<dbReference type="AlphaFoldDB" id="A0A0N4UDZ7"/>
<keyword evidence="9 12" id="KW-0539">Nucleus</keyword>
<evidence type="ECO:0000256" key="3">
    <source>
        <dbReference type="ARBA" id="ARBA00022705"/>
    </source>
</evidence>
<evidence type="ECO:0000313" key="16">
    <source>
        <dbReference type="Proteomes" id="UP000038040"/>
    </source>
</evidence>
<dbReference type="GO" id="GO:0043138">
    <property type="term" value="F:3'-5' DNA helicase activity"/>
    <property type="evidence" value="ECO:0007669"/>
    <property type="project" value="TreeGrafter"/>
</dbReference>
<dbReference type="Proteomes" id="UP000274756">
    <property type="component" value="Unassembled WGS sequence"/>
</dbReference>
<dbReference type="GO" id="GO:0017116">
    <property type="term" value="F:single-stranded DNA helicase activity"/>
    <property type="evidence" value="ECO:0007669"/>
    <property type="project" value="TreeGrafter"/>
</dbReference>
<comment type="function">
    <text evidence="12">Acts as component of the MCM2-7 complex (MCM complex) which is the replicative helicase essential for 'once per cell cycle' DNA replication initiation and elongation in eukaryotic cells. The active ATPase sites in the MCM2-7 ring are formed through the interaction surfaces of two neighboring subunits such that a critical structure of a conserved arginine finger motif is provided in trans relative to the ATP-binding site of the Walker A box of the adjacent subunit. The six ATPase active sites, however, are likely to contribute differentially to the complex helicase activity.</text>
</comment>
<keyword evidence="5 12" id="KW-0378">Hydrolase</keyword>
<accession>A0A0N4UDZ7</accession>
<evidence type="ECO:0000256" key="1">
    <source>
        <dbReference type="ARBA" id="ARBA00004123"/>
    </source>
</evidence>
<feature type="domain" description="MCM N-terminal" evidence="13">
    <location>
        <begin position="38"/>
        <end position="128"/>
    </location>
</feature>
<evidence type="ECO:0000256" key="2">
    <source>
        <dbReference type="ARBA" id="ARBA00008010"/>
    </source>
</evidence>
<evidence type="ECO:0000313" key="17">
    <source>
        <dbReference type="Proteomes" id="UP000274756"/>
    </source>
</evidence>
<comment type="catalytic activity">
    <reaction evidence="11">
        <text>ATP + H2O = ADP + phosphate + H(+)</text>
        <dbReference type="Rhea" id="RHEA:13065"/>
        <dbReference type="ChEBI" id="CHEBI:15377"/>
        <dbReference type="ChEBI" id="CHEBI:15378"/>
        <dbReference type="ChEBI" id="CHEBI:30616"/>
        <dbReference type="ChEBI" id="CHEBI:43474"/>
        <dbReference type="ChEBI" id="CHEBI:456216"/>
        <dbReference type="EC" id="3.6.4.12"/>
    </reaction>
    <physiologicalReaction direction="left-to-right" evidence="11">
        <dbReference type="Rhea" id="RHEA:13066"/>
    </physiologicalReaction>
</comment>
<evidence type="ECO:0000256" key="5">
    <source>
        <dbReference type="ARBA" id="ARBA00022801"/>
    </source>
</evidence>
<dbReference type="GO" id="GO:0000727">
    <property type="term" value="P:double-strand break repair via break-induced replication"/>
    <property type="evidence" value="ECO:0007669"/>
    <property type="project" value="TreeGrafter"/>
</dbReference>
<evidence type="ECO:0000256" key="11">
    <source>
        <dbReference type="ARBA" id="ARBA00048432"/>
    </source>
</evidence>
<dbReference type="PANTHER" id="PTHR11630:SF42">
    <property type="entry name" value="DNA REPLICATION LICENSING FACTOR MCM5"/>
    <property type="match status" value="1"/>
</dbReference>
<dbReference type="FunFam" id="2.20.28.10:FF:000005">
    <property type="entry name" value="DNA helicase"/>
    <property type="match status" value="1"/>
</dbReference>
<evidence type="ECO:0000256" key="10">
    <source>
        <dbReference type="ARBA" id="ARBA00023306"/>
    </source>
</evidence>
<evidence type="ECO:0000313" key="18">
    <source>
        <dbReference type="WBParaSite" id="DME_0000557601-mRNA-1"/>
    </source>
</evidence>
<dbReference type="Gene3D" id="2.40.50.140">
    <property type="entry name" value="Nucleic acid-binding proteins"/>
    <property type="match status" value="1"/>
</dbReference>
<dbReference type="InterPro" id="IPR033762">
    <property type="entry name" value="MCM_OB"/>
</dbReference>
<dbReference type="GO" id="GO:0003697">
    <property type="term" value="F:single-stranded DNA binding"/>
    <property type="evidence" value="ECO:0007669"/>
    <property type="project" value="TreeGrafter"/>
</dbReference>
<dbReference type="InterPro" id="IPR012340">
    <property type="entry name" value="NA-bd_OB-fold"/>
</dbReference>
<keyword evidence="8 12" id="KW-0238">DNA-binding</keyword>
<keyword evidence="7 12" id="KW-0067">ATP-binding</keyword>
<evidence type="ECO:0000259" key="13">
    <source>
        <dbReference type="Pfam" id="PF14551"/>
    </source>
</evidence>
<evidence type="ECO:0000256" key="4">
    <source>
        <dbReference type="ARBA" id="ARBA00022741"/>
    </source>
</evidence>
<keyword evidence="3 12" id="KW-0235">DNA replication</keyword>
<name>A0A0N4UDZ7_DRAME</name>
<dbReference type="WBParaSite" id="DME_0000557601-mRNA-1">
    <property type="protein sequence ID" value="DME_0000557601-mRNA-1"/>
    <property type="gene ID" value="DME_0000557601"/>
</dbReference>
<dbReference type="FunFam" id="3.30.1640.10:FF:000006">
    <property type="entry name" value="DNA helicase"/>
    <property type="match status" value="1"/>
</dbReference>
<reference evidence="18" key="1">
    <citation type="submission" date="2017-02" db="UniProtKB">
        <authorList>
            <consortium name="WormBaseParasite"/>
        </authorList>
    </citation>
    <scope>IDENTIFICATION</scope>
</reference>
<dbReference type="GO" id="GO:0005524">
    <property type="term" value="F:ATP binding"/>
    <property type="evidence" value="ECO:0007669"/>
    <property type="project" value="UniProtKB-UniRule"/>
</dbReference>
<dbReference type="Gene3D" id="2.20.28.10">
    <property type="match status" value="1"/>
</dbReference>
<dbReference type="Proteomes" id="UP000038040">
    <property type="component" value="Unplaced"/>
</dbReference>
<dbReference type="SMART" id="SM00350">
    <property type="entry name" value="MCM"/>
    <property type="match status" value="1"/>
</dbReference>
<dbReference type="GO" id="GO:0042555">
    <property type="term" value="C:MCM complex"/>
    <property type="evidence" value="ECO:0007669"/>
    <property type="project" value="UniProtKB-UniRule"/>
</dbReference>
<dbReference type="Pfam" id="PF17207">
    <property type="entry name" value="MCM_OB"/>
    <property type="match status" value="1"/>
</dbReference>
<evidence type="ECO:0000256" key="7">
    <source>
        <dbReference type="ARBA" id="ARBA00022840"/>
    </source>
</evidence>
<dbReference type="Gene3D" id="3.30.1640.10">
    <property type="entry name" value="mini-chromosome maintenance (MCM) complex, chain A, domain 1"/>
    <property type="match status" value="1"/>
</dbReference>
<dbReference type="GO" id="GO:0003688">
    <property type="term" value="F:DNA replication origin binding"/>
    <property type="evidence" value="ECO:0007669"/>
    <property type="project" value="UniProtKB-UniRule"/>
</dbReference>
<comment type="subunit">
    <text evidence="12">Component of the MCM2-7 complex.</text>
</comment>
<evidence type="ECO:0000256" key="6">
    <source>
        <dbReference type="ARBA" id="ARBA00022806"/>
    </source>
</evidence>
<evidence type="ECO:0000256" key="8">
    <source>
        <dbReference type="ARBA" id="ARBA00023125"/>
    </source>
</evidence>
<sequence length="286" mass="32794">MTSFDQPPLYYQEGIFLNDDQTTVGHELVVEYKNLVSVFRNFIREFCTGGFSMIYREQLMKNYNVGNFFLEISLDDLKRFDESATMKLRRYPTRFLPALEEAAKQVVQELLPYDGKDKDEIPDIQVTLTMGDIPLSIRDIKSNQVSHMVKISGIIVAASQVRAKATKITLQCRTCRHTINNIELKPGLDGFTLPRTCAGNQINQLQRCPVDPYHIMPDKCSCVDYQTLKLQENPEDVPHGELPRHLQLYCDRILSDRVSPGNRVTVVGVFSIKKVFQKNVRFSILI</sequence>
<dbReference type="EC" id="3.6.4.12" evidence="12"/>
<comment type="subcellular location">
    <subcellularLocation>
        <location evidence="1 12">Nucleus</location>
    </subcellularLocation>
</comment>
<dbReference type="SUPFAM" id="SSF50249">
    <property type="entry name" value="Nucleic acid-binding proteins"/>
    <property type="match status" value="1"/>
</dbReference>
<dbReference type="Pfam" id="PF14551">
    <property type="entry name" value="MCM_N"/>
    <property type="match status" value="1"/>
</dbReference>
<keyword evidence="17" id="KW-1185">Reference proteome</keyword>
<proteinExistence type="inferred from homology"/>
<dbReference type="OrthoDB" id="5853596at2759"/>
<dbReference type="GO" id="GO:0006270">
    <property type="term" value="P:DNA replication initiation"/>
    <property type="evidence" value="ECO:0007669"/>
    <property type="project" value="UniProtKB-UniRule"/>
</dbReference>
<evidence type="ECO:0000256" key="12">
    <source>
        <dbReference type="RuleBase" id="RU368063"/>
    </source>
</evidence>
<dbReference type="InterPro" id="IPR008048">
    <property type="entry name" value="MCM5"/>
</dbReference>
<dbReference type="GO" id="GO:0005634">
    <property type="term" value="C:nucleus"/>
    <property type="evidence" value="ECO:0007669"/>
    <property type="project" value="UniProtKB-SubCell"/>
</dbReference>
<evidence type="ECO:0000256" key="9">
    <source>
        <dbReference type="ARBA" id="ARBA00023242"/>
    </source>
</evidence>
<dbReference type="InterPro" id="IPR031327">
    <property type="entry name" value="MCM"/>
</dbReference>
<evidence type="ECO:0000313" key="15">
    <source>
        <dbReference type="EMBL" id="VDN50648.1"/>
    </source>
</evidence>
<keyword evidence="6 12" id="KW-0347">Helicase</keyword>
<keyword evidence="10 12" id="KW-0131">Cell cycle</keyword>
<dbReference type="InterPro" id="IPR027925">
    <property type="entry name" value="MCM_N"/>
</dbReference>
<evidence type="ECO:0000259" key="14">
    <source>
        <dbReference type="Pfam" id="PF17207"/>
    </source>
</evidence>
<organism evidence="16 18">
    <name type="scientific">Dracunculus medinensis</name>
    <name type="common">Guinea worm</name>
    <dbReference type="NCBI Taxonomy" id="318479"/>
    <lineage>
        <taxon>Eukaryota</taxon>
        <taxon>Metazoa</taxon>
        <taxon>Ecdysozoa</taxon>
        <taxon>Nematoda</taxon>
        <taxon>Chromadorea</taxon>
        <taxon>Rhabditida</taxon>
        <taxon>Spirurina</taxon>
        <taxon>Dracunculoidea</taxon>
        <taxon>Dracunculidae</taxon>
        <taxon>Dracunculus</taxon>
    </lineage>
</organism>
<feature type="domain" description="MCM OB" evidence="14">
    <location>
        <begin position="136"/>
        <end position="272"/>
    </location>
</feature>
<dbReference type="PRINTS" id="PR01661">
    <property type="entry name" value="MCMPROTEIN5"/>
</dbReference>
<comment type="similarity">
    <text evidence="2 12">Belongs to the MCM family.</text>
</comment>
<gene>
    <name evidence="15" type="ORF">DME_LOCUS621</name>
</gene>
<keyword evidence="4 12" id="KW-0547">Nucleotide-binding</keyword>
<dbReference type="STRING" id="318479.A0A0N4UDZ7"/>
<dbReference type="GO" id="GO:0016787">
    <property type="term" value="F:hydrolase activity"/>
    <property type="evidence" value="ECO:0007669"/>
    <property type="project" value="UniProtKB-KW"/>
</dbReference>
<dbReference type="EMBL" id="UYYG01000006">
    <property type="protein sequence ID" value="VDN50648.1"/>
    <property type="molecule type" value="Genomic_DNA"/>
</dbReference>
<dbReference type="PANTHER" id="PTHR11630">
    <property type="entry name" value="DNA REPLICATION LICENSING FACTOR MCM FAMILY MEMBER"/>
    <property type="match status" value="1"/>
</dbReference>
<protein>
    <recommendedName>
        <fullName evidence="12">DNA replication licensing factor MCM5</fullName>
        <ecNumber evidence="12">3.6.4.12</ecNumber>
    </recommendedName>
</protein>
<reference evidence="15 17" key="2">
    <citation type="submission" date="2018-11" db="EMBL/GenBank/DDBJ databases">
        <authorList>
            <consortium name="Pathogen Informatics"/>
        </authorList>
    </citation>
    <scope>NUCLEOTIDE SEQUENCE [LARGE SCALE GENOMIC DNA]</scope>
</reference>